<feature type="transmembrane region" description="Helical" evidence="1">
    <location>
        <begin position="21"/>
        <end position="42"/>
    </location>
</feature>
<keyword evidence="3" id="KW-1185">Reference proteome</keyword>
<gene>
    <name evidence="2" type="ORF">JFN91_15585</name>
</gene>
<organism evidence="2 3">
    <name type="scientific">Geomonas anaerohicana</name>
    <dbReference type="NCBI Taxonomy" id="2798583"/>
    <lineage>
        <taxon>Bacteria</taxon>
        <taxon>Pseudomonadati</taxon>
        <taxon>Thermodesulfobacteriota</taxon>
        <taxon>Desulfuromonadia</taxon>
        <taxon>Geobacterales</taxon>
        <taxon>Geobacteraceae</taxon>
        <taxon>Geomonas</taxon>
    </lineage>
</organism>
<evidence type="ECO:0000256" key="1">
    <source>
        <dbReference type="SAM" id="Phobius"/>
    </source>
</evidence>
<proteinExistence type="predicted"/>
<evidence type="ECO:0000313" key="3">
    <source>
        <dbReference type="Proteomes" id="UP000614714"/>
    </source>
</evidence>
<comment type="caution">
    <text evidence="2">The sequence shown here is derived from an EMBL/GenBank/DDBJ whole genome shotgun (WGS) entry which is preliminary data.</text>
</comment>
<dbReference type="EMBL" id="JAEMHL010000008">
    <property type="protein sequence ID" value="MBJ6751637.1"/>
    <property type="molecule type" value="Genomic_DNA"/>
</dbReference>
<dbReference type="Proteomes" id="UP000614714">
    <property type="component" value="Unassembled WGS sequence"/>
</dbReference>
<name>A0ABS0YIB7_9BACT</name>
<dbReference type="RefSeq" id="WP_199390110.1">
    <property type="nucleotide sequence ID" value="NZ_JAEMHL010000008.1"/>
</dbReference>
<reference evidence="2 3" key="1">
    <citation type="submission" date="2020-12" db="EMBL/GenBank/DDBJ databases">
        <title>Geomonas sp. Red421, isolated from paddy soil.</title>
        <authorList>
            <person name="Xu Z."/>
            <person name="Zhang Z."/>
            <person name="Masuda Y."/>
            <person name="Itoh H."/>
            <person name="Senoo K."/>
        </authorList>
    </citation>
    <scope>NUCLEOTIDE SEQUENCE [LARGE SCALE GENOMIC DNA]</scope>
    <source>
        <strain evidence="2 3">Red421</strain>
    </source>
</reference>
<sequence>MFEKLKKTGRKMKDALTSNRGQGLVEYALILVLIAIVVILAVRTLGTTTRSIFQNVNTELTK</sequence>
<keyword evidence="1" id="KW-0812">Transmembrane</keyword>
<accession>A0ABS0YIB7</accession>
<keyword evidence="1" id="KW-1133">Transmembrane helix</keyword>
<protein>
    <submittedName>
        <fullName evidence="2">Flp family type IVb pilin</fullName>
    </submittedName>
</protein>
<keyword evidence="1" id="KW-0472">Membrane</keyword>
<evidence type="ECO:0000313" key="2">
    <source>
        <dbReference type="EMBL" id="MBJ6751637.1"/>
    </source>
</evidence>